<dbReference type="CDD" id="cd00267">
    <property type="entry name" value="ABC_ATPase"/>
    <property type="match status" value="1"/>
</dbReference>
<dbReference type="EC" id="3.6.3.-" evidence="6"/>
<dbReference type="SUPFAM" id="SSF52540">
    <property type="entry name" value="P-loop containing nucleoside triphosphate hydrolases"/>
    <property type="match status" value="2"/>
</dbReference>
<name>A0A1M7YYP8_9VIBR</name>
<dbReference type="Gene3D" id="3.40.50.300">
    <property type="entry name" value="P-loop containing nucleotide triphosphate hydrolases"/>
    <property type="match status" value="2"/>
</dbReference>
<dbReference type="GO" id="GO:0042626">
    <property type="term" value="F:ATPase-coupled transmembrane transporter activity"/>
    <property type="evidence" value="ECO:0007669"/>
    <property type="project" value="TreeGrafter"/>
</dbReference>
<dbReference type="Pfam" id="PF00005">
    <property type="entry name" value="ABC_tran"/>
    <property type="match status" value="2"/>
</dbReference>
<evidence type="ECO:0000259" key="5">
    <source>
        <dbReference type="PROSITE" id="PS50893"/>
    </source>
</evidence>
<keyword evidence="1" id="KW-0813">Transport</keyword>
<keyword evidence="3 6" id="KW-0067">ATP-binding</keyword>
<dbReference type="AlphaFoldDB" id="A0A1M7YYP8"/>
<dbReference type="EMBL" id="FRFG01000046">
    <property type="protein sequence ID" value="SHO57693.1"/>
    <property type="molecule type" value="Genomic_DNA"/>
</dbReference>
<evidence type="ECO:0000256" key="4">
    <source>
        <dbReference type="SAM" id="MobiDB-lite"/>
    </source>
</evidence>
<dbReference type="Proteomes" id="UP000184600">
    <property type="component" value="Unassembled WGS sequence"/>
</dbReference>
<dbReference type="GO" id="GO:0043190">
    <property type="term" value="C:ATP-binding cassette (ABC) transporter complex"/>
    <property type="evidence" value="ECO:0007669"/>
    <property type="project" value="TreeGrafter"/>
</dbReference>
<feature type="region of interest" description="Disordered" evidence="4">
    <location>
        <begin position="245"/>
        <end position="264"/>
    </location>
</feature>
<keyword evidence="6" id="KW-0378">Hydrolase</keyword>
<dbReference type="GO" id="GO:0016887">
    <property type="term" value="F:ATP hydrolysis activity"/>
    <property type="evidence" value="ECO:0007669"/>
    <property type="project" value="InterPro"/>
</dbReference>
<dbReference type="OrthoDB" id="9805029at2"/>
<dbReference type="PROSITE" id="PS50893">
    <property type="entry name" value="ABC_TRANSPORTER_2"/>
    <property type="match status" value="2"/>
</dbReference>
<dbReference type="SMART" id="SM00382">
    <property type="entry name" value="AAA"/>
    <property type="match status" value="1"/>
</dbReference>
<dbReference type="InterPro" id="IPR003439">
    <property type="entry name" value="ABC_transporter-like_ATP-bd"/>
</dbReference>
<proteinExistence type="predicted"/>
<dbReference type="RefSeq" id="WP_073584877.1">
    <property type="nucleotide sequence ID" value="NZ_AP024897.1"/>
</dbReference>
<dbReference type="FunFam" id="3.40.50.300:FF:000866">
    <property type="entry name" value="Molybdate ABC transporter ATP-binding protein ModF"/>
    <property type="match status" value="1"/>
</dbReference>
<sequence length="504" mass="57459">MQIKGLNYQRQNHQLLIENWQIHQGEHWGIFVAHVHSADILLRLFTSQSETEASQGVIELPDRIGVVSFASQQQLLSEEIARDETDFQDHIDYGTSVENLVLEAGCATDELDQLLDDVDLTGLRQRGFRQLSTGETRRLMLARALACHPELLVLHEPYSGLDVAHRSQLKKLFEQLSDQLQLLVITSRQEELPACTTHIALFDDTQLTQTMSFQQWCEHPVSEQLTALSTSRLDNWLALSRQFPDQSASGRPIPEQNSSEQNSFPPVRVRLNHATVEYTDGVIFRDLSWQIKEKQHWQIRGPNGCGKSSLLGLIIGDHPQCYANDIEVLGFQRGSGESIWDIKRHIGIVSSALHLQYRVSCSVLEVLLSGFFDSVGLYDSPSRQQLETALLWLSVLEMQDYEQRNFQQIDYGQQRLLLIVRALIKRPALLILDEPYQGLDYLNRQLVMKVLEMLAETEMTQLLYVSHYDEDSLDAIRNYVDFVPSPEGGYQTVITCADSLDKQV</sequence>
<gene>
    <name evidence="6" type="primary">ylmA</name>
    <name evidence="6" type="ORF">VQ7734_03463</name>
</gene>
<dbReference type="InterPro" id="IPR003593">
    <property type="entry name" value="AAA+_ATPase"/>
</dbReference>
<protein>
    <submittedName>
        <fullName evidence="6">Putative ABC transporter ATP-binding protein YlmA</fullName>
        <ecNumber evidence="6">3.6.3.-</ecNumber>
    </submittedName>
</protein>
<feature type="domain" description="ABC transporter" evidence="5">
    <location>
        <begin position="269"/>
        <end position="502"/>
    </location>
</feature>
<evidence type="ECO:0000313" key="7">
    <source>
        <dbReference type="Proteomes" id="UP000184600"/>
    </source>
</evidence>
<dbReference type="GO" id="GO:0005524">
    <property type="term" value="F:ATP binding"/>
    <property type="evidence" value="ECO:0007669"/>
    <property type="project" value="UniProtKB-KW"/>
</dbReference>
<organism evidence="6 7">
    <name type="scientific">Vibrio quintilis</name>
    <dbReference type="NCBI Taxonomy" id="1117707"/>
    <lineage>
        <taxon>Bacteria</taxon>
        <taxon>Pseudomonadati</taxon>
        <taxon>Pseudomonadota</taxon>
        <taxon>Gammaproteobacteria</taxon>
        <taxon>Vibrionales</taxon>
        <taxon>Vibrionaceae</taxon>
        <taxon>Vibrio</taxon>
    </lineage>
</organism>
<evidence type="ECO:0000256" key="3">
    <source>
        <dbReference type="ARBA" id="ARBA00022840"/>
    </source>
</evidence>
<keyword evidence="7" id="KW-1185">Reference proteome</keyword>
<dbReference type="InterPro" id="IPR050095">
    <property type="entry name" value="ECF_ABC_transporter_ATP-bd"/>
</dbReference>
<accession>A0A1M7YYP8</accession>
<dbReference type="PANTHER" id="PTHR43553:SF3">
    <property type="entry name" value="ABC TRANSPORTER ATP-BINDING PROTEIN MODF"/>
    <property type="match status" value="1"/>
</dbReference>
<reference evidence="7" key="1">
    <citation type="submission" date="2016-12" db="EMBL/GenBank/DDBJ databases">
        <authorList>
            <person name="Rodrigo-Torres L."/>
            <person name="Arahal R.D."/>
            <person name="Lucena T."/>
        </authorList>
    </citation>
    <scope>NUCLEOTIDE SEQUENCE [LARGE SCALE GENOMIC DNA]</scope>
</reference>
<dbReference type="STRING" id="1117707.VQ7734_03463"/>
<evidence type="ECO:0000256" key="2">
    <source>
        <dbReference type="ARBA" id="ARBA00022741"/>
    </source>
</evidence>
<feature type="domain" description="ABC transporter" evidence="5">
    <location>
        <begin position="1"/>
        <end position="229"/>
    </location>
</feature>
<keyword evidence="2" id="KW-0547">Nucleotide-binding</keyword>
<evidence type="ECO:0000313" key="6">
    <source>
        <dbReference type="EMBL" id="SHO57693.1"/>
    </source>
</evidence>
<evidence type="ECO:0000256" key="1">
    <source>
        <dbReference type="ARBA" id="ARBA00022448"/>
    </source>
</evidence>
<dbReference type="PANTHER" id="PTHR43553">
    <property type="entry name" value="HEAVY METAL TRANSPORTER"/>
    <property type="match status" value="1"/>
</dbReference>
<dbReference type="InterPro" id="IPR027417">
    <property type="entry name" value="P-loop_NTPase"/>
</dbReference>